<evidence type="ECO:0000256" key="1">
    <source>
        <dbReference type="SAM" id="MobiDB-lite"/>
    </source>
</evidence>
<keyword evidence="3" id="KW-1185">Reference proteome</keyword>
<organism evidence="2 3">
    <name type="scientific">Actinoplanes teichomyceticus</name>
    <dbReference type="NCBI Taxonomy" id="1867"/>
    <lineage>
        <taxon>Bacteria</taxon>
        <taxon>Bacillati</taxon>
        <taxon>Actinomycetota</taxon>
        <taxon>Actinomycetes</taxon>
        <taxon>Micromonosporales</taxon>
        <taxon>Micromonosporaceae</taxon>
        <taxon>Actinoplanes</taxon>
    </lineage>
</organism>
<accession>A0A561VJ95</accession>
<dbReference type="Gene3D" id="1.25.40.10">
    <property type="entry name" value="Tetratricopeptide repeat domain"/>
    <property type="match status" value="1"/>
</dbReference>
<dbReference type="EMBL" id="VIWY01000006">
    <property type="protein sequence ID" value="TWG11673.1"/>
    <property type="molecule type" value="Genomic_DNA"/>
</dbReference>
<dbReference type="InterPro" id="IPR011990">
    <property type="entry name" value="TPR-like_helical_dom_sf"/>
</dbReference>
<sequence>MAEIYRSAHAAVTIAAAENERGELLRRSGRPAEAAEHFARALHTLAAAPEPDPGTHSAILNNLALTAHERGELALAKRYLVRSLEVGPLVGDPVGRAITYDNLGVVEVELARQAGRAAPAHLAEAETRFAAAERLFRSALPAAVDDYLRSVLNRADAAALRGDTDRLDRLTRHAIELSTHHRVAPDNALDAITLRGGFLHRHRDHPRSAVDLMTARLPALLPHCPAERTEAALGVLLRAAAATGDPDLVDDVAARMAELAGAGGGPGADGPARRNRRGDRRAAEPGATMAAQPPRSTARSTARS</sequence>
<comment type="caution">
    <text evidence="2">The sequence shown here is derived from an EMBL/GenBank/DDBJ whole genome shotgun (WGS) entry which is preliminary data.</text>
</comment>
<dbReference type="RefSeq" id="WP_122977985.1">
    <property type="nucleotide sequence ID" value="NZ_BOMX01000128.1"/>
</dbReference>
<dbReference type="OrthoDB" id="3298708at2"/>
<dbReference type="AlphaFoldDB" id="A0A561VJ95"/>
<dbReference type="Pfam" id="PF13424">
    <property type="entry name" value="TPR_12"/>
    <property type="match status" value="1"/>
</dbReference>
<reference evidence="2 3" key="1">
    <citation type="submission" date="2019-06" db="EMBL/GenBank/DDBJ databases">
        <title>Sequencing the genomes of 1000 actinobacteria strains.</title>
        <authorList>
            <person name="Klenk H.-P."/>
        </authorList>
    </citation>
    <scope>NUCLEOTIDE SEQUENCE [LARGE SCALE GENOMIC DNA]</scope>
    <source>
        <strain evidence="2 3">DSM 43866</strain>
    </source>
</reference>
<gene>
    <name evidence="2" type="ORF">FHX34_106403</name>
</gene>
<feature type="region of interest" description="Disordered" evidence="1">
    <location>
        <begin position="260"/>
        <end position="304"/>
    </location>
</feature>
<proteinExistence type="predicted"/>
<name>A0A561VJ95_ACTTI</name>
<protein>
    <submittedName>
        <fullName evidence="2">Tetratricopeptide repeat protein</fullName>
    </submittedName>
</protein>
<evidence type="ECO:0000313" key="2">
    <source>
        <dbReference type="EMBL" id="TWG11673.1"/>
    </source>
</evidence>
<dbReference type="Proteomes" id="UP000320239">
    <property type="component" value="Unassembled WGS sequence"/>
</dbReference>
<evidence type="ECO:0000313" key="3">
    <source>
        <dbReference type="Proteomes" id="UP000320239"/>
    </source>
</evidence>
<dbReference type="SUPFAM" id="SSF48452">
    <property type="entry name" value="TPR-like"/>
    <property type="match status" value="1"/>
</dbReference>
<feature type="compositionally biased region" description="Polar residues" evidence="1">
    <location>
        <begin position="294"/>
        <end position="304"/>
    </location>
</feature>